<keyword evidence="3" id="KW-1185">Reference proteome</keyword>
<organism evidence="3 4">
    <name type="scientific">Panagrolaimus superbus</name>
    <dbReference type="NCBI Taxonomy" id="310955"/>
    <lineage>
        <taxon>Eukaryota</taxon>
        <taxon>Metazoa</taxon>
        <taxon>Ecdysozoa</taxon>
        <taxon>Nematoda</taxon>
        <taxon>Chromadorea</taxon>
        <taxon>Rhabditida</taxon>
        <taxon>Tylenchina</taxon>
        <taxon>Panagrolaimomorpha</taxon>
        <taxon>Panagrolaimoidea</taxon>
        <taxon>Panagrolaimidae</taxon>
        <taxon>Panagrolaimus</taxon>
    </lineage>
</organism>
<feature type="compositionally biased region" description="Low complexity" evidence="1">
    <location>
        <begin position="96"/>
        <end position="113"/>
    </location>
</feature>
<feature type="chain" id="PRO_5038104342" evidence="2">
    <location>
        <begin position="21"/>
        <end position="122"/>
    </location>
</feature>
<protein>
    <submittedName>
        <fullName evidence="4">Uncharacterized protein</fullName>
    </submittedName>
</protein>
<dbReference type="Proteomes" id="UP000887577">
    <property type="component" value="Unplaced"/>
</dbReference>
<dbReference type="AlphaFoldDB" id="A0A914Y0E9"/>
<evidence type="ECO:0000313" key="4">
    <source>
        <dbReference type="WBParaSite" id="PSU_v2.g11344.t1"/>
    </source>
</evidence>
<evidence type="ECO:0000256" key="1">
    <source>
        <dbReference type="SAM" id="MobiDB-lite"/>
    </source>
</evidence>
<keyword evidence="2" id="KW-0732">Signal</keyword>
<accession>A0A914Y0E9</accession>
<proteinExistence type="predicted"/>
<sequence>MTSFFNALILSSIFVASIFAQNYPVLPPTTGVIPGAQIPVGSGFYPPTFNPGYGSYYPGYGSGYFPGSFYPPTYYPQQPYMPPTYPGYYPGYPGYPTNSNSQSSSQASSSSNSGNTGYGYGK</sequence>
<name>A0A914Y0E9_9BILA</name>
<feature type="region of interest" description="Disordered" evidence="1">
    <location>
        <begin position="96"/>
        <end position="122"/>
    </location>
</feature>
<dbReference type="WBParaSite" id="PSU_v2.g11344.t1">
    <property type="protein sequence ID" value="PSU_v2.g11344.t1"/>
    <property type="gene ID" value="PSU_v2.g11344"/>
</dbReference>
<evidence type="ECO:0000256" key="2">
    <source>
        <dbReference type="SAM" id="SignalP"/>
    </source>
</evidence>
<feature type="signal peptide" evidence="2">
    <location>
        <begin position="1"/>
        <end position="20"/>
    </location>
</feature>
<reference evidence="4" key="1">
    <citation type="submission" date="2022-11" db="UniProtKB">
        <authorList>
            <consortium name="WormBaseParasite"/>
        </authorList>
    </citation>
    <scope>IDENTIFICATION</scope>
</reference>
<evidence type="ECO:0000313" key="3">
    <source>
        <dbReference type="Proteomes" id="UP000887577"/>
    </source>
</evidence>